<comment type="caution">
    <text evidence="1">The sequence shown here is derived from an EMBL/GenBank/DDBJ whole genome shotgun (WGS) entry which is preliminary data.</text>
</comment>
<organism evidence="1">
    <name type="scientific">marine sediment metagenome</name>
    <dbReference type="NCBI Taxonomy" id="412755"/>
    <lineage>
        <taxon>unclassified sequences</taxon>
        <taxon>metagenomes</taxon>
        <taxon>ecological metagenomes</taxon>
    </lineage>
</organism>
<reference evidence="1" key="1">
    <citation type="journal article" date="2014" name="Front. Microbiol.">
        <title>High frequency of phylogenetically diverse reductive dehalogenase-homologous genes in deep subseafloor sedimentary metagenomes.</title>
        <authorList>
            <person name="Kawai M."/>
            <person name="Futagami T."/>
            <person name="Toyoda A."/>
            <person name="Takaki Y."/>
            <person name="Nishi S."/>
            <person name="Hori S."/>
            <person name="Arai W."/>
            <person name="Tsubouchi T."/>
            <person name="Morono Y."/>
            <person name="Uchiyama I."/>
            <person name="Ito T."/>
            <person name="Fujiyama A."/>
            <person name="Inagaki F."/>
            <person name="Takami H."/>
        </authorList>
    </citation>
    <scope>NUCLEOTIDE SEQUENCE</scope>
    <source>
        <strain evidence="1">Expedition CK06-06</strain>
    </source>
</reference>
<dbReference type="EMBL" id="BARU01041272">
    <property type="protein sequence ID" value="GAH86682.1"/>
    <property type="molecule type" value="Genomic_DNA"/>
</dbReference>
<accession>X1IY81</accession>
<sequence length="135" mass="15660">MRLICVACGNYVHFEVDVEMIRSIKPTLHGFVVENSVENGWDDSDSTLRMGVIDVVDYCSKEDMDTLRWDAGTCCHVNSYITCARCGSKRVCVPYQAWSPPKDHVTLEEELKSNRHEFQWLRKERLYADTLPELR</sequence>
<proteinExistence type="predicted"/>
<gene>
    <name evidence="1" type="ORF">S03H2_63668</name>
</gene>
<evidence type="ECO:0000313" key="1">
    <source>
        <dbReference type="EMBL" id="GAH86682.1"/>
    </source>
</evidence>
<dbReference type="AlphaFoldDB" id="X1IY81"/>
<protein>
    <submittedName>
        <fullName evidence="1">Uncharacterized protein</fullName>
    </submittedName>
</protein>
<name>X1IY81_9ZZZZ</name>